<sequence>MAKGNDTFKSSVIVTGTHYSMSTLVGQIIGKSPSFNVVHEPLNYQPTLGYNSIHTENWYQYFDNSKYSELREKLIGFSNGHRFFSQSLTRLWKVRSLHDFLRVGKYFFTNLKIFIYRKPAVYKDPFLVFSSKELQENDNLKVVLCIRHPCAFAESIKRRGGGFDFNNIKNQEYLLKLLSQSDRELIEEFTEDKKTLVEQAALLWRIVYGFSFRYYAENANTFVLKQEDLAANSKIIDEVFDFVGCNRTTKVNDFLESHLNSNSNEDMTKGRSGYIKRDVKKTADKWKSRLSKEEISIIQKIVKSVATQYNYEF</sequence>
<reference evidence="2" key="1">
    <citation type="journal article" date="2019" name="Int. J. Syst. Evol. Microbiol.">
        <title>The Global Catalogue of Microorganisms (GCM) 10K type strain sequencing project: providing services to taxonomists for standard genome sequencing and annotation.</title>
        <authorList>
            <consortium name="The Broad Institute Genomics Platform"/>
            <consortium name="The Broad Institute Genome Sequencing Center for Infectious Disease"/>
            <person name="Wu L."/>
            <person name="Ma J."/>
        </authorList>
    </citation>
    <scope>NUCLEOTIDE SEQUENCE [LARGE SCALE GENOMIC DNA]</scope>
    <source>
        <strain evidence="2">KCTC 52449</strain>
    </source>
</reference>
<keyword evidence="2" id="KW-1185">Reference proteome</keyword>
<gene>
    <name evidence="1" type="ORF">ACFOEW_00235</name>
</gene>
<dbReference type="Gene3D" id="3.40.50.300">
    <property type="entry name" value="P-loop containing nucleotide triphosphate hydrolases"/>
    <property type="match status" value="1"/>
</dbReference>
<dbReference type="PANTHER" id="PTHR10704">
    <property type="entry name" value="CARBOHYDRATE SULFOTRANSFERASE"/>
    <property type="match status" value="1"/>
</dbReference>
<protein>
    <recommendedName>
        <fullName evidence="3">Sulfotransferase domain-containing protein</fullName>
    </recommendedName>
</protein>
<dbReference type="SUPFAM" id="SSF52540">
    <property type="entry name" value="P-loop containing nucleoside triphosphate hydrolases"/>
    <property type="match status" value="1"/>
</dbReference>
<dbReference type="EMBL" id="JBHRSX010000004">
    <property type="protein sequence ID" value="MFC3200248.1"/>
    <property type="molecule type" value="Genomic_DNA"/>
</dbReference>
<evidence type="ECO:0000313" key="2">
    <source>
        <dbReference type="Proteomes" id="UP001595477"/>
    </source>
</evidence>
<proteinExistence type="predicted"/>
<dbReference type="Proteomes" id="UP001595477">
    <property type="component" value="Unassembled WGS sequence"/>
</dbReference>
<organism evidence="1 2">
    <name type="scientific">Alteromonas oceani</name>
    <dbReference type="NCBI Taxonomy" id="2071609"/>
    <lineage>
        <taxon>Bacteria</taxon>
        <taxon>Pseudomonadati</taxon>
        <taxon>Pseudomonadota</taxon>
        <taxon>Gammaproteobacteria</taxon>
        <taxon>Alteromonadales</taxon>
        <taxon>Alteromonadaceae</taxon>
        <taxon>Alteromonas/Salinimonas group</taxon>
        <taxon>Alteromonas</taxon>
    </lineage>
</organism>
<evidence type="ECO:0000313" key="1">
    <source>
        <dbReference type="EMBL" id="MFC3200248.1"/>
    </source>
</evidence>
<name>A0ABV7JTI2_9ALTE</name>
<dbReference type="InterPro" id="IPR051135">
    <property type="entry name" value="Gal/GlcNAc/GalNAc_ST"/>
</dbReference>
<evidence type="ECO:0008006" key="3">
    <source>
        <dbReference type="Google" id="ProtNLM"/>
    </source>
</evidence>
<dbReference type="InterPro" id="IPR027417">
    <property type="entry name" value="P-loop_NTPase"/>
</dbReference>
<dbReference type="RefSeq" id="WP_123327053.1">
    <property type="nucleotide sequence ID" value="NZ_JBHRSX010000004.1"/>
</dbReference>
<dbReference type="PANTHER" id="PTHR10704:SF44">
    <property type="entry name" value="LD35051P-RELATED"/>
    <property type="match status" value="1"/>
</dbReference>
<comment type="caution">
    <text evidence="1">The sequence shown here is derived from an EMBL/GenBank/DDBJ whole genome shotgun (WGS) entry which is preliminary data.</text>
</comment>
<accession>A0ABV7JTI2</accession>